<dbReference type="PATRIC" id="fig|1230460.4.peg.1670"/>
<reference evidence="1 2" key="1">
    <citation type="journal article" date="2014" name="PLoS Genet.">
        <title>Phylogenetically driven sequencing of extremely halophilic archaea reveals strategies for static and dynamic osmo-response.</title>
        <authorList>
            <person name="Becker E.A."/>
            <person name="Seitzer P.M."/>
            <person name="Tritt A."/>
            <person name="Larsen D."/>
            <person name="Krusor M."/>
            <person name="Yao A.I."/>
            <person name="Wu D."/>
            <person name="Madern D."/>
            <person name="Eisen J.A."/>
            <person name="Darling A.E."/>
            <person name="Facciotti M.T."/>
        </authorList>
    </citation>
    <scope>NUCLEOTIDE SEQUENCE [LARGE SCALE GENOMIC DNA]</scope>
    <source>
        <strain evidence="1 2">JCM 14089</strain>
    </source>
</reference>
<gene>
    <name evidence="1" type="ORF">C495_08265</name>
</gene>
<dbReference type="Pfam" id="PF24366">
    <property type="entry name" value="DUF7522"/>
    <property type="match status" value="1"/>
</dbReference>
<evidence type="ECO:0000313" key="2">
    <source>
        <dbReference type="Proteomes" id="UP000011661"/>
    </source>
</evidence>
<dbReference type="InterPro" id="IPR055944">
    <property type="entry name" value="DUF7522"/>
</dbReference>
<proteinExistence type="predicted"/>
<evidence type="ECO:0000313" key="1">
    <source>
        <dbReference type="EMBL" id="ELY45251.1"/>
    </source>
</evidence>
<sequence length="134" mass="15227">MDDEAIDPTLTEEVHSVCRTTVGDELRSITYFTDDDIEQVYLRSDLDRTADLVGFADHERLGFRDQSAYRNTQLGEYQATIRMFENGYLSRVIRGSHGVWVTTDPMSMERFEEVTSALESVLDEFADGVDADDA</sequence>
<keyword evidence="2" id="KW-1185">Reference proteome</keyword>
<dbReference type="EMBL" id="AOHX01000036">
    <property type="protein sequence ID" value="ELY45251.1"/>
    <property type="molecule type" value="Genomic_DNA"/>
</dbReference>
<dbReference type="Proteomes" id="UP000011661">
    <property type="component" value="Unassembled WGS sequence"/>
</dbReference>
<protein>
    <submittedName>
        <fullName evidence="1">Uncharacterized protein</fullName>
    </submittedName>
</protein>
<dbReference type="RefSeq" id="WP_008161820.1">
    <property type="nucleotide sequence ID" value="NZ_AOHX01000036.1"/>
</dbReference>
<organism evidence="1 2">
    <name type="scientific">Natronorubrum sulfidifaciens JCM 14089</name>
    <dbReference type="NCBI Taxonomy" id="1230460"/>
    <lineage>
        <taxon>Archaea</taxon>
        <taxon>Methanobacteriati</taxon>
        <taxon>Methanobacteriota</taxon>
        <taxon>Stenosarchaea group</taxon>
        <taxon>Halobacteria</taxon>
        <taxon>Halobacteriales</taxon>
        <taxon>Natrialbaceae</taxon>
        <taxon>Natronorubrum</taxon>
    </lineage>
</organism>
<dbReference type="eggNOG" id="arCOG07569">
    <property type="taxonomic scope" value="Archaea"/>
</dbReference>
<comment type="caution">
    <text evidence="1">The sequence shown here is derived from an EMBL/GenBank/DDBJ whole genome shotgun (WGS) entry which is preliminary data.</text>
</comment>
<name>L9W7L2_9EURY</name>
<accession>L9W7L2</accession>
<dbReference type="AlphaFoldDB" id="L9W7L2"/>
<dbReference type="OrthoDB" id="256252at2157"/>